<keyword evidence="3" id="KW-1185">Reference proteome</keyword>
<reference evidence="2" key="1">
    <citation type="journal article" date="2017" name="Gigascience">
        <title>The genome draft of coconut (Cocos nucifera).</title>
        <authorList>
            <person name="Xiao Y."/>
            <person name="Xu P."/>
            <person name="Fan H."/>
            <person name="Baudouin L."/>
            <person name="Xia W."/>
            <person name="Bocs S."/>
            <person name="Xu J."/>
            <person name="Li Q."/>
            <person name="Guo A."/>
            <person name="Zhou L."/>
            <person name="Li J."/>
            <person name="Wu Y."/>
            <person name="Ma Z."/>
            <person name="Armero A."/>
            <person name="Issali A.E."/>
            <person name="Liu N."/>
            <person name="Peng M."/>
            <person name="Yang Y."/>
        </authorList>
    </citation>
    <scope>NUCLEOTIDE SEQUENCE</scope>
    <source>
        <tissue evidence="2">Spear leaf of Hainan Tall coconut</tissue>
    </source>
</reference>
<protein>
    <submittedName>
        <fullName evidence="2">Uncharacterized protein</fullName>
    </submittedName>
</protein>
<evidence type="ECO:0000313" key="2">
    <source>
        <dbReference type="EMBL" id="KAG1354376.1"/>
    </source>
</evidence>
<accession>A0A8K0IE61</accession>
<sequence length="51" mass="5548">MAQQGMVKSQPCLALDPPNHHSRVPLNNQLISLEDLPCMSDASPSHPQLNS</sequence>
<reference evidence="2" key="2">
    <citation type="submission" date="2019-07" db="EMBL/GenBank/DDBJ databases">
        <authorList>
            <person name="Yang Y."/>
            <person name="Bocs S."/>
            <person name="Baudouin L."/>
        </authorList>
    </citation>
    <scope>NUCLEOTIDE SEQUENCE</scope>
    <source>
        <tissue evidence="2">Spear leaf of Hainan Tall coconut</tissue>
    </source>
</reference>
<gene>
    <name evidence="2" type="ORF">COCNU_07G004880</name>
</gene>
<evidence type="ECO:0000313" key="3">
    <source>
        <dbReference type="Proteomes" id="UP000797356"/>
    </source>
</evidence>
<name>A0A8K0IE61_COCNU</name>
<comment type="caution">
    <text evidence="2">The sequence shown here is derived from an EMBL/GenBank/DDBJ whole genome shotgun (WGS) entry which is preliminary data.</text>
</comment>
<proteinExistence type="predicted"/>
<dbReference type="EMBL" id="CM017878">
    <property type="protein sequence ID" value="KAG1354376.1"/>
    <property type="molecule type" value="Genomic_DNA"/>
</dbReference>
<evidence type="ECO:0000256" key="1">
    <source>
        <dbReference type="SAM" id="MobiDB-lite"/>
    </source>
</evidence>
<dbReference type="AlphaFoldDB" id="A0A8K0IE61"/>
<organism evidence="2 3">
    <name type="scientific">Cocos nucifera</name>
    <name type="common">Coconut palm</name>
    <dbReference type="NCBI Taxonomy" id="13894"/>
    <lineage>
        <taxon>Eukaryota</taxon>
        <taxon>Viridiplantae</taxon>
        <taxon>Streptophyta</taxon>
        <taxon>Embryophyta</taxon>
        <taxon>Tracheophyta</taxon>
        <taxon>Spermatophyta</taxon>
        <taxon>Magnoliopsida</taxon>
        <taxon>Liliopsida</taxon>
        <taxon>Arecaceae</taxon>
        <taxon>Arecoideae</taxon>
        <taxon>Cocoseae</taxon>
        <taxon>Attaleinae</taxon>
        <taxon>Cocos</taxon>
    </lineage>
</organism>
<dbReference type="Proteomes" id="UP000797356">
    <property type="component" value="Chromosome 7"/>
</dbReference>
<feature type="region of interest" description="Disordered" evidence="1">
    <location>
        <begin position="1"/>
        <end position="20"/>
    </location>
</feature>